<evidence type="ECO:0000313" key="5">
    <source>
        <dbReference type="Proteomes" id="UP000264753"/>
    </source>
</evidence>
<sequence>MASFVTQGIDHIGLTVCDLSASKAFFEGALGWEQFGGNADYPSAYMTDGAAKVTLWERKTEDFNGFDRHKNIGLHHLALKVATSDALNALFEVVQAWPGVEVEFAPELSGKGPKEHFMVLEPGGTRLEVSYDPR</sequence>
<dbReference type="EMBL" id="DOOG01000092">
    <property type="protein sequence ID" value="HBU98480.1"/>
    <property type="molecule type" value="Genomic_DNA"/>
</dbReference>
<protein>
    <submittedName>
        <fullName evidence="2">Glyoxalase</fullName>
    </submittedName>
</protein>
<dbReference type="Proteomes" id="UP000264179">
    <property type="component" value="Unassembled WGS sequence"/>
</dbReference>
<evidence type="ECO:0000259" key="1">
    <source>
        <dbReference type="PROSITE" id="PS51819"/>
    </source>
</evidence>
<comment type="caution">
    <text evidence="2">The sequence shown here is derived from an EMBL/GenBank/DDBJ whole genome shotgun (WGS) entry which is preliminary data.</text>
</comment>
<dbReference type="Proteomes" id="UP000264753">
    <property type="component" value="Unassembled WGS sequence"/>
</dbReference>
<dbReference type="AlphaFoldDB" id="A0A358HTI0"/>
<accession>A0A358HTI0</accession>
<dbReference type="Pfam" id="PF00903">
    <property type="entry name" value="Glyoxalase"/>
    <property type="match status" value="1"/>
</dbReference>
<name>A0A358HTI0_9PROT</name>
<dbReference type="InterPro" id="IPR004360">
    <property type="entry name" value="Glyas_Fos-R_dOase_dom"/>
</dbReference>
<organism evidence="2 5">
    <name type="scientific">Thalassospira lucentensis</name>
    <dbReference type="NCBI Taxonomy" id="168935"/>
    <lineage>
        <taxon>Bacteria</taxon>
        <taxon>Pseudomonadati</taxon>
        <taxon>Pseudomonadota</taxon>
        <taxon>Alphaproteobacteria</taxon>
        <taxon>Rhodospirillales</taxon>
        <taxon>Thalassospiraceae</taxon>
        <taxon>Thalassospira</taxon>
    </lineage>
</organism>
<dbReference type="InterPro" id="IPR029068">
    <property type="entry name" value="Glyas_Bleomycin-R_OHBP_Dase"/>
</dbReference>
<reference evidence="4 5" key="1">
    <citation type="journal article" date="2018" name="Nat. Biotechnol.">
        <title>A standardized bacterial taxonomy based on genome phylogeny substantially revises the tree of life.</title>
        <authorList>
            <person name="Parks D.H."/>
            <person name="Chuvochina M."/>
            <person name="Waite D.W."/>
            <person name="Rinke C."/>
            <person name="Skarshewski A."/>
            <person name="Chaumeil P.A."/>
            <person name="Hugenholtz P."/>
        </authorList>
    </citation>
    <scope>NUCLEOTIDE SEQUENCE [LARGE SCALE GENOMIC DNA]</scope>
    <source>
        <strain evidence="2">UBA8707</strain>
        <strain evidence="3">UBA9881</strain>
    </source>
</reference>
<evidence type="ECO:0000313" key="2">
    <source>
        <dbReference type="EMBL" id="HBU98480.1"/>
    </source>
</evidence>
<proteinExistence type="predicted"/>
<evidence type="ECO:0000313" key="4">
    <source>
        <dbReference type="Proteomes" id="UP000264179"/>
    </source>
</evidence>
<dbReference type="PROSITE" id="PS51819">
    <property type="entry name" value="VOC"/>
    <property type="match status" value="1"/>
</dbReference>
<dbReference type="Gene3D" id="3.10.180.10">
    <property type="entry name" value="2,3-Dihydroxybiphenyl 1,2-Dioxygenase, domain 1"/>
    <property type="match status" value="1"/>
</dbReference>
<dbReference type="SUPFAM" id="SSF54593">
    <property type="entry name" value="Glyoxalase/Bleomycin resistance protein/Dihydroxybiphenyl dioxygenase"/>
    <property type="match status" value="1"/>
</dbReference>
<evidence type="ECO:0000313" key="3">
    <source>
        <dbReference type="EMBL" id="HCW66365.1"/>
    </source>
</evidence>
<dbReference type="RefSeq" id="WP_276653394.1">
    <property type="nucleotide sequence ID" value="NZ_DOOG01000092.1"/>
</dbReference>
<dbReference type="InterPro" id="IPR037523">
    <property type="entry name" value="VOC_core"/>
</dbReference>
<dbReference type="EMBL" id="DPOP01000036">
    <property type="protein sequence ID" value="HCW66365.1"/>
    <property type="molecule type" value="Genomic_DNA"/>
</dbReference>
<gene>
    <name evidence="2" type="ORF">DEF21_11330</name>
    <name evidence="3" type="ORF">DHR80_03960</name>
</gene>
<feature type="domain" description="VOC" evidence="1">
    <location>
        <begin position="8"/>
        <end position="132"/>
    </location>
</feature>